<organism evidence="2 3">
    <name type="scientific">Tribonema minus</name>
    <dbReference type="NCBI Taxonomy" id="303371"/>
    <lineage>
        <taxon>Eukaryota</taxon>
        <taxon>Sar</taxon>
        <taxon>Stramenopiles</taxon>
        <taxon>Ochrophyta</taxon>
        <taxon>PX clade</taxon>
        <taxon>Xanthophyceae</taxon>
        <taxon>Tribonematales</taxon>
        <taxon>Tribonemataceae</taxon>
        <taxon>Tribonema</taxon>
    </lineage>
</organism>
<sequence length="221" mass="24843">MATTALIPAAAAAPPSSDDSVSARTGMQWFFRERVHRWMINKLKRLSSQHLDGIKPGQRRAEEWRQDVQRTTWVVVALQSYLGLTEEEKERQHRGVPLPRSMMRFVPHLAESCEPLFKALYNSGGLCTEEFSFFGTLLAYHRVTWADALALKPTSTCFDGIPEPLVDHLLAALHRAQMPDTAAQASGTSVSWLLQPLWRVGDWVTHLFDAPDPHSLKDKGA</sequence>
<gene>
    <name evidence="2" type="ORF">JKP88DRAFT_266905</name>
</gene>
<comment type="caution">
    <text evidence="2">The sequence shown here is derived from an EMBL/GenBank/DDBJ whole genome shotgun (WGS) entry which is preliminary data.</text>
</comment>
<dbReference type="Proteomes" id="UP000664859">
    <property type="component" value="Unassembled WGS sequence"/>
</dbReference>
<reference evidence="2" key="1">
    <citation type="submission" date="2021-02" db="EMBL/GenBank/DDBJ databases">
        <title>First Annotated Genome of the Yellow-green Alga Tribonema minus.</title>
        <authorList>
            <person name="Mahan K.M."/>
        </authorList>
    </citation>
    <scope>NUCLEOTIDE SEQUENCE</scope>
    <source>
        <strain evidence="2">UTEX B ZZ1240</strain>
    </source>
</reference>
<keyword evidence="3" id="KW-1185">Reference proteome</keyword>
<name>A0A835ZHA3_9STRA</name>
<evidence type="ECO:0000313" key="2">
    <source>
        <dbReference type="EMBL" id="KAG5190549.1"/>
    </source>
</evidence>
<evidence type="ECO:0000256" key="1">
    <source>
        <dbReference type="SAM" id="MobiDB-lite"/>
    </source>
</evidence>
<dbReference type="EMBL" id="JAFCMP010000033">
    <property type="protein sequence ID" value="KAG5190549.1"/>
    <property type="molecule type" value="Genomic_DNA"/>
</dbReference>
<dbReference type="AlphaFoldDB" id="A0A835ZHA3"/>
<feature type="compositionally biased region" description="Low complexity" evidence="1">
    <location>
        <begin position="8"/>
        <end position="21"/>
    </location>
</feature>
<evidence type="ECO:0000313" key="3">
    <source>
        <dbReference type="Proteomes" id="UP000664859"/>
    </source>
</evidence>
<proteinExistence type="predicted"/>
<accession>A0A835ZHA3</accession>
<feature type="region of interest" description="Disordered" evidence="1">
    <location>
        <begin position="1"/>
        <end position="21"/>
    </location>
</feature>
<protein>
    <submittedName>
        <fullName evidence="2">Uncharacterized protein</fullName>
    </submittedName>
</protein>